<evidence type="ECO:0000256" key="1">
    <source>
        <dbReference type="ARBA" id="ARBA00004196"/>
    </source>
</evidence>
<comment type="subcellular location">
    <subcellularLocation>
        <location evidence="1">Cell envelope</location>
    </subcellularLocation>
</comment>
<evidence type="ECO:0000313" key="6">
    <source>
        <dbReference type="EMBL" id="UQZ86566.1"/>
    </source>
</evidence>
<evidence type="ECO:0000256" key="5">
    <source>
        <dbReference type="SAM" id="SignalP"/>
    </source>
</evidence>
<organism evidence="6 7">
    <name type="scientific">Paenibacillus konkukensis</name>
    <dbReference type="NCBI Taxonomy" id="2020716"/>
    <lineage>
        <taxon>Bacteria</taxon>
        <taxon>Bacillati</taxon>
        <taxon>Bacillota</taxon>
        <taxon>Bacilli</taxon>
        <taxon>Bacillales</taxon>
        <taxon>Paenibacillaceae</taxon>
        <taxon>Paenibacillus</taxon>
    </lineage>
</organism>
<reference evidence="6" key="2">
    <citation type="journal article" date="2021" name="J Anim Sci Technol">
        <title>Complete genome sequence of Paenibacillus konkukensis sp. nov. SK3146 as a potential probiotic strain.</title>
        <authorList>
            <person name="Jung H.I."/>
            <person name="Park S."/>
            <person name="Niu K.M."/>
            <person name="Lee S.W."/>
            <person name="Kothari D."/>
            <person name="Yi K.J."/>
            <person name="Kim S.K."/>
        </authorList>
    </citation>
    <scope>NUCLEOTIDE SEQUENCE</scope>
    <source>
        <strain evidence="6">SK3146</strain>
    </source>
</reference>
<evidence type="ECO:0000256" key="4">
    <source>
        <dbReference type="ARBA" id="ARBA00022729"/>
    </source>
</evidence>
<keyword evidence="3" id="KW-0813">Transport</keyword>
<protein>
    <submittedName>
        <fullName evidence="6">Glycerol-3-phosphate transporter periplasmic binding protein</fullName>
    </submittedName>
</protein>
<keyword evidence="7" id="KW-1185">Reference proteome</keyword>
<dbReference type="SUPFAM" id="SSF53850">
    <property type="entry name" value="Periplasmic binding protein-like II"/>
    <property type="match status" value="1"/>
</dbReference>
<dbReference type="PANTHER" id="PTHR43649">
    <property type="entry name" value="ARABINOSE-BINDING PROTEIN-RELATED"/>
    <property type="match status" value="1"/>
</dbReference>
<comment type="similarity">
    <text evidence="2">Belongs to the bacterial solute-binding protein 1 family.</text>
</comment>
<feature type="chain" id="PRO_5046446841" evidence="5">
    <location>
        <begin position="29"/>
        <end position="440"/>
    </location>
</feature>
<dbReference type="Pfam" id="PF13416">
    <property type="entry name" value="SBP_bac_8"/>
    <property type="match status" value="1"/>
</dbReference>
<evidence type="ECO:0000256" key="3">
    <source>
        <dbReference type="ARBA" id="ARBA00022448"/>
    </source>
</evidence>
<dbReference type="Gene3D" id="3.40.190.10">
    <property type="entry name" value="Periplasmic binding protein-like II"/>
    <property type="match status" value="1"/>
</dbReference>
<reference evidence="6" key="1">
    <citation type="submission" date="2018-02" db="EMBL/GenBank/DDBJ databases">
        <authorList>
            <person name="Kim S.-K."/>
            <person name="Jung H.-I."/>
            <person name="Lee S.-W."/>
        </authorList>
    </citation>
    <scope>NUCLEOTIDE SEQUENCE</scope>
    <source>
        <strain evidence="6">SK3146</strain>
    </source>
</reference>
<dbReference type="PANTHER" id="PTHR43649:SF31">
    <property type="entry name" value="SN-GLYCEROL-3-PHOSPHATE-BINDING PERIPLASMIC PROTEIN UGPB"/>
    <property type="match status" value="1"/>
</dbReference>
<feature type="signal peptide" evidence="5">
    <location>
        <begin position="1"/>
        <end position="28"/>
    </location>
</feature>
<name>A0ABY4RV89_9BACL</name>
<dbReference type="EMBL" id="CP027059">
    <property type="protein sequence ID" value="UQZ86566.1"/>
    <property type="molecule type" value="Genomic_DNA"/>
</dbReference>
<dbReference type="PROSITE" id="PS51257">
    <property type="entry name" value="PROKAR_LIPOPROTEIN"/>
    <property type="match status" value="1"/>
</dbReference>
<evidence type="ECO:0000256" key="2">
    <source>
        <dbReference type="ARBA" id="ARBA00008520"/>
    </source>
</evidence>
<accession>A0ABY4RV89</accession>
<proteinExistence type="inferred from homology"/>
<sequence>MATRLFRTSIYTLSALAVLTGCTMPAAAPGDPLADKQSPGPSSPDNEIFIYTVYPVFGKEDVWEKQVGQFLKKKFPELTFKHAQWDNPGRQYQDLIAAGTVPDIIFDNPGMNYQRYILKNDLQYDMSDLIKKYNFDTSQLNPAFMAQIQRLSPEGKMYGLPFMSGEFVLFYNKDIFDKFGVDYPKDGMTYDEIYEMAKKLTRVEGERTYKGYQQHPGLYMTYNQLSLSPLSLTEDKADLSSPGWKKLVDNLRRFYEIPANQFTSVDDFPKGNMAMTVHVSGKIVQWYEQNKNLNFDIASMPSFADAPGVKAQPNINVAYITKQSTKKDQAFQVIQYLLSEEMQINYAKDGNIGALQTPKVQEAFGKNLPQMQGKHAQAIFYGKNAMPPAARAPGLTYIDVPVHNVFQPLIFSESKDSVTALRMVEEAATKAIQTEKAASQ</sequence>
<keyword evidence="4 5" id="KW-0732">Signal</keyword>
<dbReference type="RefSeq" id="WP_249862090.1">
    <property type="nucleotide sequence ID" value="NZ_CP027059.1"/>
</dbReference>
<dbReference type="InterPro" id="IPR006059">
    <property type="entry name" value="SBP"/>
</dbReference>
<gene>
    <name evidence="6" type="ORF">SK3146_05859</name>
</gene>
<dbReference type="Proteomes" id="UP001057134">
    <property type="component" value="Chromosome"/>
</dbReference>
<evidence type="ECO:0000313" key="7">
    <source>
        <dbReference type="Proteomes" id="UP001057134"/>
    </source>
</evidence>
<dbReference type="InterPro" id="IPR050490">
    <property type="entry name" value="Bact_solute-bd_prot1"/>
</dbReference>